<reference evidence="1 2" key="1">
    <citation type="submission" date="2016-10" db="EMBL/GenBank/DDBJ databases">
        <authorList>
            <person name="de Groot N.N."/>
        </authorList>
    </citation>
    <scope>NUCLEOTIDE SEQUENCE [LARGE SCALE GENOMIC DNA]</scope>
    <source>
        <strain evidence="1">1</strain>
    </source>
</reference>
<name>A0A1G5SCV2_9PROT</name>
<dbReference type="Proteomes" id="UP000198729">
    <property type="component" value="Unassembled WGS sequence"/>
</dbReference>
<evidence type="ECO:0000313" key="1">
    <source>
        <dbReference type="EMBL" id="SCZ84259.1"/>
    </source>
</evidence>
<organism evidence="1 2">
    <name type="scientific">Nitrosomonas mobilis</name>
    <dbReference type="NCBI Taxonomy" id="51642"/>
    <lineage>
        <taxon>Bacteria</taxon>
        <taxon>Pseudomonadati</taxon>
        <taxon>Pseudomonadota</taxon>
        <taxon>Betaproteobacteria</taxon>
        <taxon>Nitrosomonadales</taxon>
        <taxon>Nitrosomonadaceae</taxon>
        <taxon>Nitrosomonas</taxon>
    </lineage>
</organism>
<evidence type="ECO:0000313" key="2">
    <source>
        <dbReference type="Proteomes" id="UP000198729"/>
    </source>
</evidence>
<gene>
    <name evidence="1" type="ORF">NSMM_140022</name>
</gene>
<accession>A0A1G5SCV2</accession>
<dbReference type="Pfam" id="PF13689">
    <property type="entry name" value="DUF4154"/>
    <property type="match status" value="1"/>
</dbReference>
<evidence type="ECO:0008006" key="3">
    <source>
        <dbReference type="Google" id="ProtNLM"/>
    </source>
</evidence>
<keyword evidence="2" id="KW-1185">Reference proteome</keyword>
<dbReference type="RefSeq" id="WP_176753813.1">
    <property type="nucleotide sequence ID" value="NZ_FMWO01000019.1"/>
</dbReference>
<dbReference type="EMBL" id="FMWO01000019">
    <property type="protein sequence ID" value="SCZ84259.1"/>
    <property type="molecule type" value="Genomic_DNA"/>
</dbReference>
<dbReference type="STRING" id="51642.NSMM_140022"/>
<protein>
    <recommendedName>
        <fullName evidence="3">Transmembrane protein</fullName>
    </recommendedName>
</protein>
<dbReference type="InterPro" id="IPR025293">
    <property type="entry name" value="YfiR/HmsC-like"/>
</dbReference>
<proteinExistence type="predicted"/>
<sequence length="154" mass="17346">MADPATEYRIKTAFLYNFAHYTEWPGSFNDNFNLCFYGNHPFGAYLDHLREKQVQGHAVLIRETSDIGALHDCQLVFVGRNRMVDLKEIIESVAGKPILIVSDNPGTIQPGIMLNMDLTKEGKIGFEADLGVARKNGLNFSSQLLRIAKNMRNE</sequence>
<dbReference type="AlphaFoldDB" id="A0A1G5SCV2"/>